<evidence type="ECO:0000256" key="1">
    <source>
        <dbReference type="SAM" id="SignalP"/>
    </source>
</evidence>
<organism evidence="2 3">
    <name type="scientific">Empedobacter falsenii</name>
    <dbReference type="NCBI Taxonomy" id="343874"/>
    <lineage>
        <taxon>Bacteria</taxon>
        <taxon>Pseudomonadati</taxon>
        <taxon>Bacteroidota</taxon>
        <taxon>Flavobacteriia</taxon>
        <taxon>Flavobacteriales</taxon>
        <taxon>Weeksellaceae</taxon>
        <taxon>Empedobacter</taxon>
    </lineage>
</organism>
<feature type="signal peptide" evidence="1">
    <location>
        <begin position="1"/>
        <end position="24"/>
    </location>
</feature>
<reference evidence="2 3" key="1">
    <citation type="submission" date="2018-10" db="EMBL/GenBank/DDBJ databases">
        <title>Transmission dynamics of multidrug resistant bacteria on intensive care unit surfaces.</title>
        <authorList>
            <person name="D'Souza A.W."/>
            <person name="Potter R.F."/>
            <person name="Wallace M."/>
            <person name="Shupe A."/>
            <person name="Patel S."/>
            <person name="Sun S."/>
            <person name="Gul D."/>
            <person name="Kwon J.H."/>
            <person name="Andleeb S."/>
            <person name="Burnham C.-A.D."/>
            <person name="Dantas G."/>
        </authorList>
    </citation>
    <scope>NUCLEOTIDE SEQUENCE [LARGE SCALE GENOMIC DNA]</scope>
    <source>
        <strain evidence="2 3">WF_348</strain>
    </source>
</reference>
<dbReference type="InterPro" id="IPR045391">
    <property type="entry name" value="DUF6520"/>
</dbReference>
<gene>
    <name evidence="2" type="ORF">EGI89_14600</name>
</gene>
<dbReference type="Pfam" id="PF20130">
    <property type="entry name" value="DUF6520"/>
    <property type="match status" value="1"/>
</dbReference>
<proteinExistence type="predicted"/>
<accession>A0A3R8SPU1</accession>
<sequence>MKNLKLQTVLPIAAFLLAGIGAFATQQTKSNESIKDAALIDGFIRHSSSTDCEEIKVDCTPVSTDQLCMTEEATPQQVWQKNGVGQCVLELYKLTN</sequence>
<evidence type="ECO:0000313" key="3">
    <source>
        <dbReference type="Proteomes" id="UP000267844"/>
    </source>
</evidence>
<feature type="chain" id="PRO_5018729999" evidence="1">
    <location>
        <begin position="25"/>
        <end position="96"/>
    </location>
</feature>
<keyword evidence="1" id="KW-0732">Signal</keyword>
<dbReference type="Proteomes" id="UP000267844">
    <property type="component" value="Unassembled WGS sequence"/>
</dbReference>
<protein>
    <submittedName>
        <fullName evidence="2">Uncharacterized protein</fullName>
    </submittedName>
</protein>
<evidence type="ECO:0000313" key="2">
    <source>
        <dbReference type="EMBL" id="RRT87478.1"/>
    </source>
</evidence>
<dbReference type="RefSeq" id="WP_038330661.1">
    <property type="nucleotide sequence ID" value="NZ_JSYQ01000001.1"/>
</dbReference>
<dbReference type="EMBL" id="RHPO01000053">
    <property type="protein sequence ID" value="RRT87478.1"/>
    <property type="molecule type" value="Genomic_DNA"/>
</dbReference>
<comment type="caution">
    <text evidence="2">The sequence shown here is derived from an EMBL/GenBank/DDBJ whole genome shotgun (WGS) entry which is preliminary data.</text>
</comment>
<dbReference type="AlphaFoldDB" id="A0A3R8SPU1"/>
<name>A0A3R8SPU1_9FLAO</name>